<dbReference type="EMBL" id="JARBJD010000176">
    <property type="protein sequence ID" value="KAK2948451.1"/>
    <property type="molecule type" value="Genomic_DNA"/>
</dbReference>
<comment type="similarity">
    <text evidence="2 6">Belongs to the adaptor complexes large subunit family.</text>
</comment>
<dbReference type="Pfam" id="PF01602">
    <property type="entry name" value="Adaptin_N"/>
    <property type="match status" value="1"/>
</dbReference>
<evidence type="ECO:0000256" key="5">
    <source>
        <dbReference type="ARBA" id="ARBA00023136"/>
    </source>
</evidence>
<evidence type="ECO:0000256" key="6">
    <source>
        <dbReference type="PIRNR" id="PIRNR002291"/>
    </source>
</evidence>
<dbReference type="InterPro" id="IPR013041">
    <property type="entry name" value="Clathrin_app_Ig-like_sf"/>
</dbReference>
<dbReference type="InterPro" id="IPR013037">
    <property type="entry name" value="Clathrin_b-adaptin_app_Ig-like"/>
</dbReference>
<evidence type="ECO:0000256" key="7">
    <source>
        <dbReference type="SAM" id="MobiDB-lite"/>
    </source>
</evidence>
<dbReference type="SUPFAM" id="SSF49348">
    <property type="entry name" value="Clathrin adaptor appendage domain"/>
    <property type="match status" value="1"/>
</dbReference>
<keyword evidence="3 6" id="KW-0813">Transport</keyword>
<evidence type="ECO:0000313" key="10">
    <source>
        <dbReference type="Proteomes" id="UP001281761"/>
    </source>
</evidence>
<comment type="caution">
    <text evidence="9">The sequence shown here is derived from an EMBL/GenBank/DDBJ whole genome shotgun (WGS) entry which is preliminary data.</text>
</comment>
<dbReference type="InterPro" id="IPR002553">
    <property type="entry name" value="Clathrin/coatomer_adapt-like_N"/>
</dbReference>
<keyword evidence="4 6" id="KW-0653">Protein transport</keyword>
<evidence type="ECO:0000256" key="4">
    <source>
        <dbReference type="ARBA" id="ARBA00022927"/>
    </source>
</evidence>
<comment type="subcellular location">
    <subcellularLocation>
        <location evidence="1">Endomembrane system</location>
    </subcellularLocation>
</comment>
<name>A0ABQ9X942_9EUKA</name>
<evidence type="ECO:0000256" key="1">
    <source>
        <dbReference type="ARBA" id="ARBA00004308"/>
    </source>
</evidence>
<protein>
    <recommendedName>
        <fullName evidence="6">AP complex subunit beta</fullName>
    </recommendedName>
</protein>
<dbReference type="InterPro" id="IPR011989">
    <property type="entry name" value="ARM-like"/>
</dbReference>
<dbReference type="PANTHER" id="PTHR11134">
    <property type="entry name" value="ADAPTOR COMPLEX SUBUNIT BETA FAMILY MEMBER"/>
    <property type="match status" value="1"/>
</dbReference>
<feature type="domain" description="Clathrin/coatomer adaptor adaptin-like N-terminal" evidence="8">
    <location>
        <begin position="8"/>
        <end position="531"/>
    </location>
</feature>
<evidence type="ECO:0000259" key="8">
    <source>
        <dbReference type="Pfam" id="PF01602"/>
    </source>
</evidence>
<sequence length="899" mass="98799">MAYFSTTKKGEIQELREGISSTNIKTKKDSVKRVIGAMMAGTDVSSLLPAVLVNMQTTDLELKKLIYLYLVNYSKSEPELAIHAVNTFVKDAEDPNPLVRALALRTMGQIRIEQITEYMCEPLHRCLKDNDPYVKKTAVLGVAKMYDINAQLVEDEGFIEMLHDLLGDGNPMVVSNSVATLAEIQVSRPEQIILEITSDVLQKLVSALSQASEWGQVHILDALALWYTPETSSEAERIVERVALHLNHNNSAVVLSATKVIVKLTESIKDTAIVDKLMKKLTQPLVSLLSSFPEVRYVALRNLNLIVQRLPDLLVNEINIFFCKYNDPIYVKMEKLEILMLLVNEQNVSQVLNELKEYATEVDIDFVRKAVSAIGRCAILLPGAAGLCVDTLVHLVETSQVNFVIQEAIIVIKDVFRRYPNKYESIIGKLCAKLESLDEPEAKASMIWILGEYADRIENADKVLESYFLETFADEPPVVQMAILTASVKIFLAIPASQPMVQSVLKIATKKTDNPDLRDRGFIYWRLLASSKELAKSVLKAKKPPISAQKDLVSKDVLADLFPYLGTLSSVLHKVPEHVMTVHRPSNLANIPMPGGNAPEEEVTVGRTEEAPQQSLDDIKPSEALEAQQKDEEDLIDLGVFGLGSGSAPPVDSSGLVDLTMLASMMGAPAPAKQSAVDFNTLPQLTQHQSGVSIFGKLIQNNQKPALFLRFRNASNTPITNVDLRFNVNAFALKAQPANLAPYPVQPGQQRDVTIACDFDPAQLKVTGPDIQVGIQCDVGMVMFLLRGKVLSLIQHGTDVNFGKTKAASVKGRVASTVVNGCPGVNPVVQKLVGFGFVETNRMTRDGIEAVQLYGQVPPLTGHIVIEMMFKGGQAHCNSRSEPDYLAGMLGDELGQELP</sequence>
<keyword evidence="10" id="KW-1185">Reference proteome</keyword>
<dbReference type="InterPro" id="IPR016342">
    <property type="entry name" value="AP_complex_bsu_1_2_4"/>
</dbReference>
<dbReference type="PIRSF" id="PIRSF002291">
    <property type="entry name" value="AP_complex_beta"/>
    <property type="match status" value="1"/>
</dbReference>
<dbReference type="Gene3D" id="2.60.40.1150">
    <property type="match status" value="1"/>
</dbReference>
<feature type="region of interest" description="Disordered" evidence="7">
    <location>
        <begin position="586"/>
        <end position="614"/>
    </location>
</feature>
<dbReference type="SUPFAM" id="SSF48371">
    <property type="entry name" value="ARM repeat"/>
    <property type="match status" value="1"/>
</dbReference>
<evidence type="ECO:0000313" key="9">
    <source>
        <dbReference type="EMBL" id="KAK2948451.1"/>
    </source>
</evidence>
<keyword evidence="5 6" id="KW-0472">Membrane</keyword>
<proteinExistence type="inferred from homology"/>
<dbReference type="Gene3D" id="1.25.10.10">
    <property type="entry name" value="Leucine-rich Repeat Variant"/>
    <property type="match status" value="1"/>
</dbReference>
<gene>
    <name evidence="9" type="ORF">BLNAU_16616</name>
</gene>
<accession>A0ABQ9X942</accession>
<dbReference type="InterPro" id="IPR026739">
    <property type="entry name" value="AP_beta"/>
</dbReference>
<dbReference type="Proteomes" id="UP001281761">
    <property type="component" value="Unassembled WGS sequence"/>
</dbReference>
<reference evidence="9 10" key="1">
    <citation type="journal article" date="2022" name="bioRxiv">
        <title>Genomics of Preaxostyla Flagellates Illuminates Evolutionary Transitions and the Path Towards Mitochondrial Loss.</title>
        <authorList>
            <person name="Novak L.V.F."/>
            <person name="Treitli S.C."/>
            <person name="Pyrih J."/>
            <person name="Halakuc P."/>
            <person name="Pipaliya S.V."/>
            <person name="Vacek V."/>
            <person name="Brzon O."/>
            <person name="Soukal P."/>
            <person name="Eme L."/>
            <person name="Dacks J.B."/>
            <person name="Karnkowska A."/>
            <person name="Elias M."/>
            <person name="Hampl V."/>
        </authorList>
    </citation>
    <scope>NUCLEOTIDE SEQUENCE [LARGE SCALE GENOMIC DNA]</scope>
    <source>
        <strain evidence="9">NAU3</strain>
        <tissue evidence="9">Gut</tissue>
    </source>
</reference>
<organism evidence="9 10">
    <name type="scientific">Blattamonas nauphoetae</name>
    <dbReference type="NCBI Taxonomy" id="2049346"/>
    <lineage>
        <taxon>Eukaryota</taxon>
        <taxon>Metamonada</taxon>
        <taxon>Preaxostyla</taxon>
        <taxon>Oxymonadida</taxon>
        <taxon>Blattamonas</taxon>
    </lineage>
</organism>
<evidence type="ECO:0000256" key="2">
    <source>
        <dbReference type="ARBA" id="ARBA00006613"/>
    </source>
</evidence>
<evidence type="ECO:0000256" key="3">
    <source>
        <dbReference type="ARBA" id="ARBA00022448"/>
    </source>
</evidence>
<dbReference type="InterPro" id="IPR016024">
    <property type="entry name" value="ARM-type_fold"/>
</dbReference>